<keyword evidence="5" id="KW-0804">Transcription</keyword>
<keyword evidence="11" id="KW-1185">Reference proteome</keyword>
<evidence type="ECO:0000313" key="10">
    <source>
        <dbReference type="EMBL" id="QHQ63385.1"/>
    </source>
</evidence>
<dbReference type="PRINTS" id="PR00038">
    <property type="entry name" value="HTHLUXR"/>
</dbReference>
<evidence type="ECO:0000256" key="7">
    <source>
        <dbReference type="PROSITE-ProRule" id="PRU00169"/>
    </source>
</evidence>
<feature type="domain" description="Response regulatory" evidence="9">
    <location>
        <begin position="3"/>
        <end position="119"/>
    </location>
</feature>
<dbReference type="PANTHER" id="PTHR43214:SF40">
    <property type="entry name" value="TRANSCRIPTIONAL REGULATORY PROTEIN LNRK"/>
    <property type="match status" value="1"/>
</dbReference>
<protein>
    <recommendedName>
        <fullName evidence="1">Stage 0 sporulation protein A homolog</fullName>
    </recommendedName>
</protein>
<dbReference type="Pfam" id="PF00072">
    <property type="entry name" value="Response_reg"/>
    <property type="match status" value="1"/>
</dbReference>
<dbReference type="Pfam" id="PF00196">
    <property type="entry name" value="GerE"/>
    <property type="match status" value="1"/>
</dbReference>
<dbReference type="CDD" id="cd17535">
    <property type="entry name" value="REC_NarL-like"/>
    <property type="match status" value="1"/>
</dbReference>
<evidence type="ECO:0000256" key="3">
    <source>
        <dbReference type="ARBA" id="ARBA00023015"/>
    </source>
</evidence>
<dbReference type="EMBL" id="CP048000">
    <property type="protein sequence ID" value="QHQ63385.1"/>
    <property type="molecule type" value="Genomic_DNA"/>
</dbReference>
<feature type="modified residue" description="4-aspartylphosphate" evidence="7">
    <location>
        <position position="54"/>
    </location>
</feature>
<dbReference type="PROSITE" id="PS50043">
    <property type="entry name" value="HTH_LUXR_2"/>
    <property type="match status" value="1"/>
</dbReference>
<dbReference type="InterPro" id="IPR058245">
    <property type="entry name" value="NreC/VraR/RcsB-like_REC"/>
</dbReference>
<proteinExistence type="predicted"/>
<evidence type="ECO:0000256" key="5">
    <source>
        <dbReference type="ARBA" id="ARBA00023163"/>
    </source>
</evidence>
<name>A0A6P1TVD4_9FIRM</name>
<dbReference type="InterPro" id="IPR000792">
    <property type="entry name" value="Tscrpt_reg_LuxR_C"/>
</dbReference>
<organism evidence="10 11">
    <name type="scientific">Anaerocolumna sedimenticola</name>
    <dbReference type="NCBI Taxonomy" id="2696063"/>
    <lineage>
        <taxon>Bacteria</taxon>
        <taxon>Bacillati</taxon>
        <taxon>Bacillota</taxon>
        <taxon>Clostridia</taxon>
        <taxon>Lachnospirales</taxon>
        <taxon>Lachnospiraceae</taxon>
        <taxon>Anaerocolumna</taxon>
    </lineage>
</organism>
<keyword evidence="3" id="KW-0805">Transcription regulation</keyword>
<dbReference type="SMART" id="SM00421">
    <property type="entry name" value="HTH_LUXR"/>
    <property type="match status" value="1"/>
</dbReference>
<evidence type="ECO:0000256" key="6">
    <source>
        <dbReference type="ARBA" id="ARBA00024867"/>
    </source>
</evidence>
<dbReference type="PROSITE" id="PS50110">
    <property type="entry name" value="RESPONSE_REGULATORY"/>
    <property type="match status" value="1"/>
</dbReference>
<dbReference type="InterPro" id="IPR011006">
    <property type="entry name" value="CheY-like_superfamily"/>
</dbReference>
<dbReference type="PANTHER" id="PTHR43214">
    <property type="entry name" value="TWO-COMPONENT RESPONSE REGULATOR"/>
    <property type="match status" value="1"/>
</dbReference>
<dbReference type="GO" id="GO:0003677">
    <property type="term" value="F:DNA binding"/>
    <property type="evidence" value="ECO:0007669"/>
    <property type="project" value="UniProtKB-KW"/>
</dbReference>
<dbReference type="RefSeq" id="WP_161840207.1">
    <property type="nucleotide sequence ID" value="NZ_CP048000.1"/>
</dbReference>
<dbReference type="InterPro" id="IPR016032">
    <property type="entry name" value="Sig_transdc_resp-reg_C-effctor"/>
</dbReference>
<dbReference type="SUPFAM" id="SSF52172">
    <property type="entry name" value="CheY-like"/>
    <property type="match status" value="1"/>
</dbReference>
<evidence type="ECO:0000259" key="8">
    <source>
        <dbReference type="PROSITE" id="PS50043"/>
    </source>
</evidence>
<dbReference type="SMART" id="SM00448">
    <property type="entry name" value="REC"/>
    <property type="match status" value="1"/>
</dbReference>
<evidence type="ECO:0000313" key="11">
    <source>
        <dbReference type="Proteomes" id="UP000464314"/>
    </source>
</evidence>
<dbReference type="AlphaFoldDB" id="A0A6P1TVD4"/>
<dbReference type="KEGG" id="anr:Ana3638_23575"/>
<keyword evidence="2 7" id="KW-0597">Phosphoprotein</keyword>
<evidence type="ECO:0000256" key="1">
    <source>
        <dbReference type="ARBA" id="ARBA00018672"/>
    </source>
</evidence>
<dbReference type="CDD" id="cd06170">
    <property type="entry name" value="LuxR_C_like"/>
    <property type="match status" value="1"/>
</dbReference>
<dbReference type="GO" id="GO:0006355">
    <property type="term" value="P:regulation of DNA-templated transcription"/>
    <property type="evidence" value="ECO:0007669"/>
    <property type="project" value="InterPro"/>
</dbReference>
<gene>
    <name evidence="10" type="ORF">Ana3638_23575</name>
</gene>
<evidence type="ECO:0000256" key="2">
    <source>
        <dbReference type="ARBA" id="ARBA00022553"/>
    </source>
</evidence>
<dbReference type="PROSITE" id="PS00622">
    <property type="entry name" value="HTH_LUXR_1"/>
    <property type="match status" value="1"/>
</dbReference>
<dbReference type="GO" id="GO:0000160">
    <property type="term" value="P:phosphorelay signal transduction system"/>
    <property type="evidence" value="ECO:0007669"/>
    <property type="project" value="InterPro"/>
</dbReference>
<dbReference type="InterPro" id="IPR001789">
    <property type="entry name" value="Sig_transdc_resp-reg_receiver"/>
</dbReference>
<dbReference type="SUPFAM" id="SSF46894">
    <property type="entry name" value="C-terminal effector domain of the bipartite response regulators"/>
    <property type="match status" value="1"/>
</dbReference>
<dbReference type="Proteomes" id="UP000464314">
    <property type="component" value="Chromosome"/>
</dbReference>
<evidence type="ECO:0000259" key="9">
    <source>
        <dbReference type="PROSITE" id="PS50110"/>
    </source>
</evidence>
<feature type="domain" description="HTH luxR-type" evidence="8">
    <location>
        <begin position="147"/>
        <end position="212"/>
    </location>
</feature>
<accession>A0A6P1TVD4</accession>
<reference evidence="10 11" key="1">
    <citation type="submission" date="2020-01" db="EMBL/GenBank/DDBJ databases">
        <title>Genome analysis of Anaerocolumna sp. CBA3638.</title>
        <authorList>
            <person name="Kim J."/>
            <person name="Roh S.W."/>
        </authorList>
    </citation>
    <scope>NUCLEOTIDE SEQUENCE [LARGE SCALE GENOMIC DNA]</scope>
    <source>
        <strain evidence="10 11">CBA3638</strain>
    </source>
</reference>
<keyword evidence="4" id="KW-0238">DNA-binding</keyword>
<dbReference type="Gene3D" id="3.40.50.2300">
    <property type="match status" value="1"/>
</dbReference>
<comment type="function">
    <text evidence="6">May play the central regulatory role in sporulation. It may be an element of the effector pathway responsible for the activation of sporulation genes in response to nutritional stress. Spo0A may act in concert with spo0H (a sigma factor) to control the expression of some genes that are critical to the sporulation process.</text>
</comment>
<evidence type="ECO:0000256" key="4">
    <source>
        <dbReference type="ARBA" id="ARBA00023125"/>
    </source>
</evidence>
<sequence length="215" mass="23688">MITIIIADDQDIIREGLKMILSLDDNVKIIGEAENGKQLLEILSFEQPDVILMDIRMPVMDGIEATAVVKRLYPNVKIIILTTFDEDEYLFGSLKNGADGYVMKDSGSKAILSAIQGACLGSMILDSSISGKTVNVISGFDTSKKVIEDLNGILTPRELDVVKQLLLGKNNHDIGETLFLTEGTVKNYISHILSKLELSSRAELLVYLQNVHLDH</sequence>
<dbReference type="InterPro" id="IPR039420">
    <property type="entry name" value="WalR-like"/>
</dbReference>